<sequence>MNSRRNILYRIARSDVWLGAGDGVDGPNVIRIWIRKCSRSRNRVDGSWTVQFLRFFPPCRVAFNLISNAYAVRLMAMAERQTSFGGGCGSGGGGARKKETTIKIA</sequence>
<comment type="caution">
    <text evidence="1">The sequence shown here is derived from an EMBL/GenBank/DDBJ whole genome shotgun (WGS) entry which is preliminary data.</text>
</comment>
<accession>A0AAN9T7I1</accession>
<protein>
    <submittedName>
        <fullName evidence="1">Uncharacterized protein</fullName>
    </submittedName>
</protein>
<dbReference type="EMBL" id="JBBCAQ010000037">
    <property type="protein sequence ID" value="KAK7573303.1"/>
    <property type="molecule type" value="Genomic_DNA"/>
</dbReference>
<proteinExistence type="predicted"/>
<evidence type="ECO:0000313" key="1">
    <source>
        <dbReference type="EMBL" id="KAK7573303.1"/>
    </source>
</evidence>
<name>A0AAN9T7I1_9HEMI</name>
<evidence type="ECO:0000313" key="2">
    <source>
        <dbReference type="Proteomes" id="UP001367676"/>
    </source>
</evidence>
<gene>
    <name evidence="1" type="ORF">V9T40_010494</name>
</gene>
<dbReference type="Proteomes" id="UP001367676">
    <property type="component" value="Unassembled WGS sequence"/>
</dbReference>
<reference evidence="1 2" key="1">
    <citation type="submission" date="2024-03" db="EMBL/GenBank/DDBJ databases">
        <title>Adaptation during the transition from Ophiocordyceps entomopathogen to insect associate is accompanied by gene loss and intensified selection.</title>
        <authorList>
            <person name="Ward C.M."/>
            <person name="Onetto C.A."/>
            <person name="Borneman A.R."/>
        </authorList>
    </citation>
    <scope>NUCLEOTIDE SEQUENCE [LARGE SCALE GENOMIC DNA]</scope>
    <source>
        <strain evidence="1">AWRI1</strain>
        <tissue evidence="1">Single Adult Female</tissue>
    </source>
</reference>
<keyword evidence="2" id="KW-1185">Reference proteome</keyword>
<dbReference type="AlphaFoldDB" id="A0AAN9T7I1"/>
<organism evidence="1 2">
    <name type="scientific">Parthenolecanium corni</name>
    <dbReference type="NCBI Taxonomy" id="536013"/>
    <lineage>
        <taxon>Eukaryota</taxon>
        <taxon>Metazoa</taxon>
        <taxon>Ecdysozoa</taxon>
        <taxon>Arthropoda</taxon>
        <taxon>Hexapoda</taxon>
        <taxon>Insecta</taxon>
        <taxon>Pterygota</taxon>
        <taxon>Neoptera</taxon>
        <taxon>Paraneoptera</taxon>
        <taxon>Hemiptera</taxon>
        <taxon>Sternorrhyncha</taxon>
        <taxon>Coccoidea</taxon>
        <taxon>Coccidae</taxon>
        <taxon>Parthenolecanium</taxon>
    </lineage>
</organism>